<sequence length="102" mass="12350">MKLTILKFFKKDKLPPLDSLMPHSFRFEHFWFISLWLWFVVFIIMAVVGVKLFYSQYFEDYKQSRTEENLENIINVTKLKNITEKRNDFINEDISLPIDPSL</sequence>
<dbReference type="AlphaFoldDB" id="A0A2H0R0A2"/>
<keyword evidence="1" id="KW-0812">Transmembrane</keyword>
<keyword evidence="1" id="KW-0472">Membrane</keyword>
<dbReference type="Proteomes" id="UP000230828">
    <property type="component" value="Unassembled WGS sequence"/>
</dbReference>
<comment type="caution">
    <text evidence="2">The sequence shown here is derived from an EMBL/GenBank/DDBJ whole genome shotgun (WGS) entry which is preliminary data.</text>
</comment>
<evidence type="ECO:0000313" key="3">
    <source>
        <dbReference type="Proteomes" id="UP000230828"/>
    </source>
</evidence>
<feature type="transmembrane region" description="Helical" evidence="1">
    <location>
        <begin position="30"/>
        <end position="54"/>
    </location>
</feature>
<accession>A0A2H0R0A2</accession>
<gene>
    <name evidence="2" type="ORF">COV33_02465</name>
</gene>
<protein>
    <submittedName>
        <fullName evidence="2">Uncharacterized protein</fullName>
    </submittedName>
</protein>
<evidence type="ECO:0000313" key="2">
    <source>
        <dbReference type="EMBL" id="PIR39937.1"/>
    </source>
</evidence>
<reference evidence="2 3" key="1">
    <citation type="submission" date="2017-09" db="EMBL/GenBank/DDBJ databases">
        <title>Depth-based differentiation of microbial function through sediment-hosted aquifers and enrichment of novel symbionts in the deep terrestrial subsurface.</title>
        <authorList>
            <person name="Probst A.J."/>
            <person name="Ladd B."/>
            <person name="Jarett J.K."/>
            <person name="Geller-Mcgrath D.E."/>
            <person name="Sieber C.M."/>
            <person name="Emerson J.B."/>
            <person name="Anantharaman K."/>
            <person name="Thomas B.C."/>
            <person name="Malmstrom R."/>
            <person name="Stieglmeier M."/>
            <person name="Klingl A."/>
            <person name="Woyke T."/>
            <person name="Ryan C.M."/>
            <person name="Banfield J.F."/>
        </authorList>
    </citation>
    <scope>NUCLEOTIDE SEQUENCE [LARGE SCALE GENOMIC DNA]</scope>
    <source>
        <strain evidence="2">CG10_big_fil_rev_8_21_14_0_10_34_34</strain>
    </source>
</reference>
<evidence type="ECO:0000256" key="1">
    <source>
        <dbReference type="SAM" id="Phobius"/>
    </source>
</evidence>
<organism evidence="2 3">
    <name type="scientific">Candidatus Zambryskibacteria bacterium CG10_big_fil_rev_8_21_14_0_10_34_34</name>
    <dbReference type="NCBI Taxonomy" id="1975114"/>
    <lineage>
        <taxon>Bacteria</taxon>
        <taxon>Candidatus Zambryskiibacteriota</taxon>
    </lineage>
</organism>
<proteinExistence type="predicted"/>
<dbReference type="EMBL" id="PCXM01000044">
    <property type="protein sequence ID" value="PIR39937.1"/>
    <property type="molecule type" value="Genomic_DNA"/>
</dbReference>
<name>A0A2H0R0A2_9BACT</name>
<keyword evidence="1" id="KW-1133">Transmembrane helix</keyword>